<dbReference type="GO" id="GO:0045490">
    <property type="term" value="P:pectin catabolic process"/>
    <property type="evidence" value="ECO:0007669"/>
    <property type="project" value="UniProtKB-UniPathway"/>
</dbReference>
<evidence type="ECO:0000256" key="10">
    <source>
        <dbReference type="SAM" id="SignalP"/>
    </source>
</evidence>
<dbReference type="EC" id="4.2.2.2" evidence="4"/>
<comment type="pathway">
    <text evidence="3">Glycan metabolism; pectin degradation; 2-dehydro-3-deoxy-D-gluconate from pectin: step 2/5.</text>
</comment>
<dbReference type="InterPro" id="IPR045032">
    <property type="entry name" value="PEL"/>
</dbReference>
<protein>
    <recommendedName>
        <fullName evidence="4">pectate lyase</fullName>
        <ecNumber evidence="4">4.2.2.2</ecNumber>
    </recommendedName>
</protein>
<reference evidence="12 13" key="1">
    <citation type="journal article" date="2014" name="Genome Announc.">
        <title>Draft Genome Sequence of Streptomyces fradiae ATCC 19609, a Strain Highly Sensitive to Antibiotics.</title>
        <authorList>
            <person name="Bekker O.B."/>
            <person name="Klimina K.M."/>
            <person name="Vatlin A.A."/>
            <person name="Zakharevich N.V."/>
            <person name="Kasianov A.S."/>
            <person name="Danilenko V.N."/>
        </authorList>
    </citation>
    <scope>NUCLEOTIDE SEQUENCE [LARGE SCALE GENOMIC DNA]</scope>
    <source>
        <strain evidence="12 13">ATCC 19609</strain>
    </source>
</reference>
<dbReference type="GO" id="GO:0005576">
    <property type="term" value="C:extracellular region"/>
    <property type="evidence" value="ECO:0007669"/>
    <property type="project" value="UniProtKB-SubCell"/>
</dbReference>
<dbReference type="PANTHER" id="PTHR31683">
    <property type="entry name" value="PECTATE LYASE 18-RELATED"/>
    <property type="match status" value="1"/>
</dbReference>
<evidence type="ECO:0000313" key="13">
    <source>
        <dbReference type="Proteomes" id="UP000028058"/>
    </source>
</evidence>
<comment type="caution">
    <text evidence="12">The sequence shown here is derived from an EMBL/GenBank/DDBJ whole genome shotgun (WGS) entry which is preliminary data.</text>
</comment>
<accession>A0A3R7FL55</accession>
<keyword evidence="9" id="KW-0119">Carbohydrate metabolism</keyword>
<proteinExistence type="inferred from homology"/>
<dbReference type="PANTHER" id="PTHR31683:SF18">
    <property type="entry name" value="PECTATE LYASE 21-RELATED"/>
    <property type="match status" value="1"/>
</dbReference>
<comment type="cofactor">
    <cofactor evidence="2">
        <name>Ca(2+)</name>
        <dbReference type="ChEBI" id="CHEBI:29108"/>
    </cofactor>
</comment>
<name>A0A3R7FL55_9ACTN</name>
<evidence type="ECO:0000256" key="2">
    <source>
        <dbReference type="ARBA" id="ARBA00001913"/>
    </source>
</evidence>
<dbReference type="GO" id="GO:0030570">
    <property type="term" value="F:pectate lyase activity"/>
    <property type="evidence" value="ECO:0007669"/>
    <property type="project" value="UniProtKB-EC"/>
</dbReference>
<dbReference type="Proteomes" id="UP000028058">
    <property type="component" value="Unassembled WGS sequence"/>
</dbReference>
<evidence type="ECO:0000256" key="8">
    <source>
        <dbReference type="ARBA" id="ARBA00023239"/>
    </source>
</evidence>
<dbReference type="Gene3D" id="2.160.20.10">
    <property type="entry name" value="Single-stranded right-handed beta-helix, Pectin lyase-like"/>
    <property type="match status" value="1"/>
</dbReference>
<evidence type="ECO:0000256" key="7">
    <source>
        <dbReference type="ARBA" id="ARBA00022837"/>
    </source>
</evidence>
<keyword evidence="13" id="KW-1185">Reference proteome</keyword>
<sequence>MRRTSARYKLAGAAAVTATVVALGGLTAGSGGAAERQAEKEAAPAAAASPVGFGAGTTGGAGGSTVTVSSASAFIDAVQSGSPLTVRVNGTISLSSMTKVASNKTVVGVGTSGRITGSGLNISNVSNVIIQNLTFTGSNDDAINVQYSTKVWIDHNDISGAKDGGVDIKRASDQITVSWNRCHDQDKNMLLGHSDSNGGEDSGKLRVTYDHNWFDGTNQRNPRVRFGNPVHVLNNYFDNVGSYGVASTEGAGVLVEGNYFENTEDPFHLGEASSGPGTLRAVNNRFVNSGAGQSGGSVAPIPYGYSAENADSVKSSVTAGAGVGKI</sequence>
<keyword evidence="5" id="KW-0479">Metal-binding</keyword>
<dbReference type="RefSeq" id="WP_043471011.1">
    <property type="nucleotide sequence ID" value="NZ_CP134822.1"/>
</dbReference>
<dbReference type="AlphaFoldDB" id="A0A3R7FL55"/>
<evidence type="ECO:0000256" key="5">
    <source>
        <dbReference type="ARBA" id="ARBA00022723"/>
    </source>
</evidence>
<feature type="chain" id="PRO_5043188362" description="pectate lyase" evidence="10">
    <location>
        <begin position="34"/>
        <end position="326"/>
    </location>
</feature>
<dbReference type="EMBL" id="JNAD02000018">
    <property type="protein sequence ID" value="RKM91280.1"/>
    <property type="molecule type" value="Genomic_DNA"/>
</dbReference>
<comment type="subcellular location">
    <subcellularLocation>
        <location evidence="9">Secreted</location>
    </subcellularLocation>
</comment>
<dbReference type="SUPFAM" id="SSF51126">
    <property type="entry name" value="Pectin lyase-like"/>
    <property type="match status" value="1"/>
</dbReference>
<dbReference type="Pfam" id="PF00544">
    <property type="entry name" value="Pectate_lyase_4"/>
    <property type="match status" value="1"/>
</dbReference>
<keyword evidence="9" id="KW-0964">Secreted</keyword>
<evidence type="ECO:0000256" key="3">
    <source>
        <dbReference type="ARBA" id="ARBA00005220"/>
    </source>
</evidence>
<dbReference type="GeneID" id="300076080"/>
<keyword evidence="7" id="KW-0106">Calcium</keyword>
<keyword evidence="9" id="KW-0624">Polysaccharide degradation</keyword>
<dbReference type="InterPro" id="IPR011050">
    <property type="entry name" value="Pectin_lyase_fold/virulence"/>
</dbReference>
<dbReference type="PRINTS" id="PR00807">
    <property type="entry name" value="AMBALLERGEN"/>
</dbReference>
<comment type="similarity">
    <text evidence="9">Belongs to the polysaccharide lyase 1 family.</text>
</comment>
<evidence type="ECO:0000259" key="11">
    <source>
        <dbReference type="SMART" id="SM00656"/>
    </source>
</evidence>
<gene>
    <name evidence="12" type="ORF">SFRA_029730</name>
</gene>
<dbReference type="InterPro" id="IPR006626">
    <property type="entry name" value="PbH1"/>
</dbReference>
<evidence type="ECO:0000256" key="4">
    <source>
        <dbReference type="ARBA" id="ARBA00012272"/>
    </source>
</evidence>
<organism evidence="12 13">
    <name type="scientific">Streptomyces xinghaiensis</name>
    <dbReference type="NCBI Taxonomy" id="1038928"/>
    <lineage>
        <taxon>Bacteria</taxon>
        <taxon>Bacillati</taxon>
        <taxon>Actinomycetota</taxon>
        <taxon>Actinomycetes</taxon>
        <taxon>Kitasatosporales</taxon>
        <taxon>Streptomycetaceae</taxon>
        <taxon>Streptomyces</taxon>
    </lineage>
</organism>
<dbReference type="UniPathway" id="UPA00545">
    <property type="reaction ID" value="UER00824"/>
</dbReference>
<feature type="signal peptide" evidence="10">
    <location>
        <begin position="1"/>
        <end position="33"/>
    </location>
</feature>
<feature type="domain" description="Pectate lyase" evidence="11">
    <location>
        <begin position="61"/>
        <end position="266"/>
    </location>
</feature>
<comment type="catalytic activity">
    <reaction evidence="1">
        <text>Eliminative cleavage of (1-&gt;4)-alpha-D-galacturonan to give oligosaccharides with 4-deoxy-alpha-D-galact-4-enuronosyl groups at their non-reducing ends.</text>
        <dbReference type="EC" id="4.2.2.2"/>
    </reaction>
</comment>
<dbReference type="OrthoDB" id="8660908at2"/>
<dbReference type="InterPro" id="IPR018082">
    <property type="entry name" value="AmbAllergen"/>
</dbReference>
<evidence type="ECO:0000313" key="12">
    <source>
        <dbReference type="EMBL" id="RKM91280.1"/>
    </source>
</evidence>
<dbReference type="SMART" id="SM00710">
    <property type="entry name" value="PbH1"/>
    <property type="match status" value="4"/>
</dbReference>
<evidence type="ECO:0000256" key="1">
    <source>
        <dbReference type="ARBA" id="ARBA00000695"/>
    </source>
</evidence>
<evidence type="ECO:0000256" key="6">
    <source>
        <dbReference type="ARBA" id="ARBA00022729"/>
    </source>
</evidence>
<dbReference type="InterPro" id="IPR012334">
    <property type="entry name" value="Pectin_lyas_fold"/>
</dbReference>
<keyword evidence="8 9" id="KW-0456">Lyase</keyword>
<keyword evidence="6 10" id="KW-0732">Signal</keyword>
<evidence type="ECO:0000256" key="9">
    <source>
        <dbReference type="RuleBase" id="RU361173"/>
    </source>
</evidence>
<dbReference type="SMART" id="SM00656">
    <property type="entry name" value="Amb_all"/>
    <property type="match status" value="1"/>
</dbReference>
<dbReference type="InterPro" id="IPR002022">
    <property type="entry name" value="Pec_lyase"/>
</dbReference>
<dbReference type="GO" id="GO:0046872">
    <property type="term" value="F:metal ion binding"/>
    <property type="evidence" value="ECO:0007669"/>
    <property type="project" value="UniProtKB-KW"/>
</dbReference>